<keyword evidence="1" id="KW-0175">Coiled coil</keyword>
<organism evidence="3 4">
    <name type="scientific">Mycena chlorophos</name>
    <name type="common">Agaric fungus</name>
    <name type="synonym">Agaricus chlorophos</name>
    <dbReference type="NCBI Taxonomy" id="658473"/>
    <lineage>
        <taxon>Eukaryota</taxon>
        <taxon>Fungi</taxon>
        <taxon>Dikarya</taxon>
        <taxon>Basidiomycota</taxon>
        <taxon>Agaricomycotina</taxon>
        <taxon>Agaricomycetes</taxon>
        <taxon>Agaricomycetidae</taxon>
        <taxon>Agaricales</taxon>
        <taxon>Marasmiineae</taxon>
        <taxon>Mycenaceae</taxon>
        <taxon>Mycena</taxon>
    </lineage>
</organism>
<protein>
    <submittedName>
        <fullName evidence="3">Uncharacterized protein</fullName>
    </submittedName>
</protein>
<gene>
    <name evidence="3" type="ORF">MCHLO_09643</name>
</gene>
<proteinExistence type="predicted"/>
<feature type="compositionally biased region" description="Basic and acidic residues" evidence="2">
    <location>
        <begin position="60"/>
        <end position="74"/>
    </location>
</feature>
<keyword evidence="4" id="KW-1185">Reference proteome</keyword>
<name>A0ABQ0LNB6_MYCCL</name>
<accession>A0ABQ0LNB6</accession>
<evidence type="ECO:0000313" key="4">
    <source>
        <dbReference type="Proteomes" id="UP000815677"/>
    </source>
</evidence>
<reference evidence="3" key="1">
    <citation type="submission" date="2014-09" db="EMBL/GenBank/DDBJ databases">
        <title>Genome sequence of the luminous mushroom Mycena chlorophos for searching fungal bioluminescence genes.</title>
        <authorList>
            <person name="Tanaka Y."/>
            <person name="Kasuga D."/>
            <person name="Oba Y."/>
            <person name="Hase S."/>
            <person name="Sato K."/>
            <person name="Oba Y."/>
            <person name="Sakakibara Y."/>
        </authorList>
    </citation>
    <scope>NUCLEOTIDE SEQUENCE</scope>
</reference>
<evidence type="ECO:0000256" key="1">
    <source>
        <dbReference type="SAM" id="Coils"/>
    </source>
</evidence>
<feature type="coiled-coil region" evidence="1">
    <location>
        <begin position="112"/>
        <end position="139"/>
    </location>
</feature>
<evidence type="ECO:0000313" key="3">
    <source>
        <dbReference type="EMBL" id="GAT52608.1"/>
    </source>
</evidence>
<sequence>MREWRKYRQAWDALQRLKGAEYAPEFKELLKTDLKVAGEEEESDRDARARLNGAGSSRPARNEPGRRREPTADEAAKVSWIWSTSVPQEEGEGHVGPHDSVRVQWSKALARRDRWTEEVRLLREEMKRVLRSVRSVQAQWEARVGKRLGVDAALSAGLTAYARRQVAIYGAVGASFRTSWSSKSRQEVVQKVLAEDMPIYERLLNGQDELPN</sequence>
<evidence type="ECO:0000256" key="2">
    <source>
        <dbReference type="SAM" id="MobiDB-lite"/>
    </source>
</evidence>
<dbReference type="Proteomes" id="UP000815677">
    <property type="component" value="Unassembled WGS sequence"/>
</dbReference>
<dbReference type="EMBL" id="DF847791">
    <property type="protein sequence ID" value="GAT52608.1"/>
    <property type="molecule type" value="Genomic_DNA"/>
</dbReference>
<feature type="region of interest" description="Disordered" evidence="2">
    <location>
        <begin position="35"/>
        <end position="74"/>
    </location>
</feature>